<accession>A0A9P9R6J0</accession>
<dbReference type="Proteomes" id="UP000720189">
    <property type="component" value="Unassembled WGS sequence"/>
</dbReference>
<keyword evidence="2" id="KW-1185">Reference proteome</keyword>
<dbReference type="AlphaFoldDB" id="A0A9P9R6J0"/>
<evidence type="ECO:0008006" key="3">
    <source>
        <dbReference type="Google" id="ProtNLM"/>
    </source>
</evidence>
<comment type="caution">
    <text evidence="1">The sequence shown here is derived from an EMBL/GenBank/DDBJ whole genome shotgun (WGS) entry which is preliminary data.</text>
</comment>
<proteinExistence type="predicted"/>
<reference evidence="1" key="1">
    <citation type="journal article" date="2021" name="Nat. Commun.">
        <title>Genetic determinants of endophytism in the Arabidopsis root mycobiome.</title>
        <authorList>
            <person name="Mesny F."/>
            <person name="Miyauchi S."/>
            <person name="Thiergart T."/>
            <person name="Pickel B."/>
            <person name="Atanasova L."/>
            <person name="Karlsson M."/>
            <person name="Huettel B."/>
            <person name="Barry K.W."/>
            <person name="Haridas S."/>
            <person name="Chen C."/>
            <person name="Bauer D."/>
            <person name="Andreopoulos W."/>
            <person name="Pangilinan J."/>
            <person name="LaButti K."/>
            <person name="Riley R."/>
            <person name="Lipzen A."/>
            <person name="Clum A."/>
            <person name="Drula E."/>
            <person name="Henrissat B."/>
            <person name="Kohler A."/>
            <person name="Grigoriev I.V."/>
            <person name="Martin F.M."/>
            <person name="Hacquard S."/>
        </authorList>
    </citation>
    <scope>NUCLEOTIDE SEQUENCE</scope>
    <source>
        <strain evidence="1">MPI-CAGE-AT-0023</strain>
    </source>
</reference>
<name>A0A9P9R6J0_FUSRE</name>
<dbReference type="OrthoDB" id="10066232at2759"/>
<dbReference type="SUPFAM" id="SSF81301">
    <property type="entry name" value="Nucleotidyltransferase"/>
    <property type="match status" value="1"/>
</dbReference>
<organism evidence="1 2">
    <name type="scientific">Fusarium redolens</name>
    <dbReference type="NCBI Taxonomy" id="48865"/>
    <lineage>
        <taxon>Eukaryota</taxon>
        <taxon>Fungi</taxon>
        <taxon>Dikarya</taxon>
        <taxon>Ascomycota</taxon>
        <taxon>Pezizomycotina</taxon>
        <taxon>Sordariomycetes</taxon>
        <taxon>Hypocreomycetidae</taxon>
        <taxon>Hypocreales</taxon>
        <taxon>Nectriaceae</taxon>
        <taxon>Fusarium</taxon>
        <taxon>Fusarium redolens species complex</taxon>
    </lineage>
</organism>
<dbReference type="GeneID" id="70215014"/>
<gene>
    <name evidence="1" type="ORF">BKA55DRAFT_186933</name>
</gene>
<dbReference type="EMBL" id="JAGMUX010000002">
    <property type="protein sequence ID" value="KAH7267609.1"/>
    <property type="molecule type" value="Genomic_DNA"/>
</dbReference>
<dbReference type="Gene3D" id="3.30.460.40">
    <property type="match status" value="1"/>
</dbReference>
<protein>
    <recommendedName>
        <fullName evidence="3">Nucleotidyltransferase</fullName>
    </recommendedName>
</protein>
<sequence length="226" mass="26172">MARYFGQASPTELRDLERNALRATNDQMAKAASMLQAAFDGKAYYAWFGGWALKLRGSTRETKDLDLLVLATDVHQVRAILSPYNWAILSYYEIMGSIQERMFVDIGEDGQVVGVDIVLSGQLGTPLLGEEDSLELITPHFETPQGSQVPVIALTWQVEVKLRTWMSRKKRSDYLDLIFLLRKYGRDIREWSEHLSKEWRQEFYEVFEIEERDEAARKEMRSVLQL</sequence>
<evidence type="ECO:0000313" key="1">
    <source>
        <dbReference type="EMBL" id="KAH7267609.1"/>
    </source>
</evidence>
<dbReference type="InterPro" id="IPR043519">
    <property type="entry name" value="NT_sf"/>
</dbReference>
<evidence type="ECO:0000313" key="2">
    <source>
        <dbReference type="Proteomes" id="UP000720189"/>
    </source>
</evidence>
<dbReference type="RefSeq" id="XP_046055428.1">
    <property type="nucleotide sequence ID" value="XM_046185060.1"/>
</dbReference>